<feature type="transmembrane region" description="Helical" evidence="6">
    <location>
        <begin position="61"/>
        <end position="83"/>
    </location>
</feature>
<feature type="transmembrane region" description="Helical" evidence="6">
    <location>
        <begin position="148"/>
        <end position="166"/>
    </location>
</feature>
<evidence type="ECO:0000256" key="3">
    <source>
        <dbReference type="ARBA" id="ARBA00022692"/>
    </source>
</evidence>
<evidence type="ECO:0000256" key="5">
    <source>
        <dbReference type="ARBA" id="ARBA00023136"/>
    </source>
</evidence>
<proteinExistence type="predicted"/>
<evidence type="ECO:0000256" key="6">
    <source>
        <dbReference type="SAM" id="Phobius"/>
    </source>
</evidence>
<dbReference type="PANTHER" id="PTHR47089:SF1">
    <property type="entry name" value="GUANOSINE ABC TRANSPORTER PERMEASE PROTEIN NUPP"/>
    <property type="match status" value="1"/>
</dbReference>
<gene>
    <name evidence="7" type="ORF">Pth03_15740</name>
</gene>
<keyword evidence="8" id="KW-1185">Reference proteome</keyword>
<protein>
    <submittedName>
        <fullName evidence="7">ABC transporter permease</fullName>
    </submittedName>
</protein>
<feature type="transmembrane region" description="Helical" evidence="6">
    <location>
        <begin position="328"/>
        <end position="347"/>
    </location>
</feature>
<feature type="transmembrane region" description="Helical" evidence="6">
    <location>
        <begin position="12"/>
        <end position="41"/>
    </location>
</feature>
<dbReference type="Proteomes" id="UP000605992">
    <property type="component" value="Unassembled WGS sequence"/>
</dbReference>
<name>A0A8J3UYW5_9ACTN</name>
<evidence type="ECO:0000256" key="4">
    <source>
        <dbReference type="ARBA" id="ARBA00022989"/>
    </source>
</evidence>
<organism evidence="7 8">
    <name type="scientific">Planotetraspora thailandica</name>
    <dbReference type="NCBI Taxonomy" id="487172"/>
    <lineage>
        <taxon>Bacteria</taxon>
        <taxon>Bacillati</taxon>
        <taxon>Actinomycetota</taxon>
        <taxon>Actinomycetes</taxon>
        <taxon>Streptosporangiales</taxon>
        <taxon>Streptosporangiaceae</taxon>
        <taxon>Planotetraspora</taxon>
    </lineage>
</organism>
<evidence type="ECO:0000256" key="1">
    <source>
        <dbReference type="ARBA" id="ARBA00004651"/>
    </source>
</evidence>
<dbReference type="PANTHER" id="PTHR47089">
    <property type="entry name" value="ABC TRANSPORTER, PERMEASE PROTEIN"/>
    <property type="match status" value="1"/>
</dbReference>
<dbReference type="GO" id="GO:0022857">
    <property type="term" value="F:transmembrane transporter activity"/>
    <property type="evidence" value="ECO:0007669"/>
    <property type="project" value="InterPro"/>
</dbReference>
<keyword evidence="2" id="KW-1003">Cell membrane</keyword>
<reference evidence="7" key="1">
    <citation type="submission" date="2021-01" db="EMBL/GenBank/DDBJ databases">
        <title>Whole genome shotgun sequence of Planotetraspora thailandica NBRC 104271.</title>
        <authorList>
            <person name="Komaki H."/>
            <person name="Tamura T."/>
        </authorList>
    </citation>
    <scope>NUCLEOTIDE SEQUENCE</scope>
    <source>
        <strain evidence="7">NBRC 104271</strain>
    </source>
</reference>
<feature type="transmembrane region" description="Helical" evidence="6">
    <location>
        <begin position="249"/>
        <end position="266"/>
    </location>
</feature>
<comment type="caution">
    <text evidence="7">The sequence shown here is derived from an EMBL/GenBank/DDBJ whole genome shotgun (WGS) entry which is preliminary data.</text>
</comment>
<accession>A0A8J3UYW5</accession>
<keyword evidence="3 6" id="KW-0812">Transmembrane</keyword>
<evidence type="ECO:0000313" key="7">
    <source>
        <dbReference type="EMBL" id="GII53185.1"/>
    </source>
</evidence>
<comment type="subcellular location">
    <subcellularLocation>
        <location evidence="1">Cell membrane</location>
        <topology evidence="1">Multi-pass membrane protein</topology>
    </subcellularLocation>
</comment>
<dbReference type="EMBL" id="BOOR01000008">
    <property type="protein sequence ID" value="GII53185.1"/>
    <property type="molecule type" value="Genomic_DNA"/>
</dbReference>
<feature type="transmembrane region" description="Helical" evidence="6">
    <location>
        <begin position="95"/>
        <end position="112"/>
    </location>
</feature>
<feature type="transmembrane region" description="Helical" evidence="6">
    <location>
        <begin position="200"/>
        <end position="220"/>
    </location>
</feature>
<dbReference type="GO" id="GO:0005886">
    <property type="term" value="C:plasma membrane"/>
    <property type="evidence" value="ECO:0007669"/>
    <property type="project" value="UniProtKB-SubCell"/>
</dbReference>
<dbReference type="InterPro" id="IPR001851">
    <property type="entry name" value="ABC_transp_permease"/>
</dbReference>
<evidence type="ECO:0000313" key="8">
    <source>
        <dbReference type="Proteomes" id="UP000605992"/>
    </source>
</evidence>
<keyword evidence="4 6" id="KW-1133">Transmembrane helix</keyword>
<keyword evidence="5 6" id="KW-0472">Membrane</keyword>
<dbReference type="Pfam" id="PF02653">
    <property type="entry name" value="BPD_transp_2"/>
    <property type="match status" value="1"/>
</dbReference>
<dbReference type="RefSeq" id="WP_239118839.1">
    <property type="nucleotide sequence ID" value="NZ_BOOR01000008.1"/>
</dbReference>
<dbReference type="CDD" id="cd06580">
    <property type="entry name" value="TM_PBP1_transp_TpRbsC_like"/>
    <property type="match status" value="1"/>
</dbReference>
<evidence type="ECO:0000256" key="2">
    <source>
        <dbReference type="ARBA" id="ARBA00022475"/>
    </source>
</evidence>
<sequence length="377" mass="39432">MSSFLDRMLGRVKLGGWLAVAAPLLAVVFAAVITSVILLATGKAPLEAFNALAQYGAQPRTMVTIINTGTEYYISALAVAIGFRMNLFNIGVDGQYRLAAVVAAGVGGAALVPGVLNIVLVIVVAVIVGALWAAIAGLLRVTRGVSEVISTIMLNSIATGIGSWLVKNYFGVLTGNELATKEIPADAHVPGMALIPGTQLQVSGFVVLAIVLGVAYYVLLNRTRFGFELRATGKSESAALSSGISPKKMILTTMIISGAMAGFIGMPELLGSSYKYGTNFPTGLGFTGIAIALLGRNTPVGMAIGALLWSFLDNSSDTLQLLDISKEIVAIMQGVIVLSVIIAYELVHRYRIVAEQRRVSRELAAPKGPQQVEGAPA</sequence>
<dbReference type="AlphaFoldDB" id="A0A8J3UYW5"/>